<dbReference type="RefSeq" id="WP_090874498.1">
    <property type="nucleotide sequence ID" value="NZ_FMXQ01000001.1"/>
</dbReference>
<sequence length="62" mass="6718">MTDNVTLNAGTPWTITAVEKLQELWNGGVAPEMIGHALGRPEDEVRAKAAELKLPQHVEAPD</sequence>
<reference evidence="1 2" key="1">
    <citation type="submission" date="2016-10" db="EMBL/GenBank/DDBJ databases">
        <authorList>
            <person name="de Groot N.N."/>
        </authorList>
    </citation>
    <scope>NUCLEOTIDE SEQUENCE [LARGE SCALE GENOMIC DNA]</scope>
    <source>
        <strain evidence="1 2">ATCC 35022</strain>
    </source>
</reference>
<accession>A0A1G6AA05</accession>
<dbReference type="STRING" id="665467.SAMN02982931_00366"/>
<evidence type="ECO:0000313" key="2">
    <source>
        <dbReference type="Proteomes" id="UP000199071"/>
    </source>
</evidence>
<name>A0A1G6AA05_9HYPH</name>
<dbReference type="AlphaFoldDB" id="A0A1G6AA05"/>
<evidence type="ECO:0000313" key="1">
    <source>
        <dbReference type="EMBL" id="SDB05265.1"/>
    </source>
</evidence>
<protein>
    <recommendedName>
        <fullName evidence="3">GcrA cell cycle regulator</fullName>
    </recommendedName>
</protein>
<keyword evidence="2" id="KW-1185">Reference proteome</keyword>
<organism evidence="1 2">
    <name type="scientific">Bauldia litoralis</name>
    <dbReference type="NCBI Taxonomy" id="665467"/>
    <lineage>
        <taxon>Bacteria</taxon>
        <taxon>Pseudomonadati</taxon>
        <taxon>Pseudomonadota</taxon>
        <taxon>Alphaproteobacteria</taxon>
        <taxon>Hyphomicrobiales</taxon>
        <taxon>Kaistiaceae</taxon>
        <taxon>Bauldia</taxon>
    </lineage>
</organism>
<evidence type="ECO:0008006" key="3">
    <source>
        <dbReference type="Google" id="ProtNLM"/>
    </source>
</evidence>
<gene>
    <name evidence="1" type="ORF">SAMN02982931_00366</name>
</gene>
<dbReference type="EMBL" id="FMXQ01000001">
    <property type="protein sequence ID" value="SDB05265.1"/>
    <property type="molecule type" value="Genomic_DNA"/>
</dbReference>
<proteinExistence type="predicted"/>
<dbReference type="Proteomes" id="UP000199071">
    <property type="component" value="Unassembled WGS sequence"/>
</dbReference>